<evidence type="ECO:0000256" key="3">
    <source>
        <dbReference type="ARBA" id="ARBA00011738"/>
    </source>
</evidence>
<evidence type="ECO:0000256" key="7">
    <source>
        <dbReference type="ARBA" id="ARBA00022723"/>
    </source>
</evidence>
<dbReference type="SMART" id="SM01329">
    <property type="entry name" value="Iso_dh"/>
    <property type="match status" value="1"/>
</dbReference>
<dbReference type="SUPFAM" id="SSF54631">
    <property type="entry name" value="CBS-domain pair"/>
    <property type="match status" value="1"/>
</dbReference>
<dbReference type="EMBL" id="AYKH01000006">
    <property type="protein sequence ID" value="ROO29020.1"/>
    <property type="molecule type" value="Genomic_DNA"/>
</dbReference>
<dbReference type="NCBIfam" id="NF005425">
    <property type="entry name" value="PRK07006.1"/>
    <property type="match status" value="1"/>
</dbReference>
<feature type="binding site" evidence="15">
    <location>
        <position position="389"/>
    </location>
    <ligand>
        <name>NADP(+)</name>
        <dbReference type="ChEBI" id="CHEBI:58349"/>
    </ligand>
</feature>
<feature type="binding site" evidence="14">
    <location>
        <position position="119"/>
    </location>
    <ligand>
        <name>D-threo-isocitrate</name>
        <dbReference type="ChEBI" id="CHEBI:15562"/>
    </ligand>
</feature>
<dbReference type="PANTHER" id="PTHR43504">
    <property type="entry name" value="ISOCITRATE DEHYDROGENASE [NADP]"/>
    <property type="match status" value="1"/>
</dbReference>
<dbReference type="GO" id="GO:0006097">
    <property type="term" value="P:glyoxylate cycle"/>
    <property type="evidence" value="ECO:0007669"/>
    <property type="project" value="UniProtKB-KW"/>
</dbReference>
<keyword evidence="10" id="KW-0560">Oxidoreductase</keyword>
<dbReference type="GO" id="GO:0000287">
    <property type="term" value="F:magnesium ion binding"/>
    <property type="evidence" value="ECO:0007669"/>
    <property type="project" value="InterPro"/>
</dbReference>
<evidence type="ECO:0000256" key="13">
    <source>
        <dbReference type="NCBIfam" id="TIGR00183"/>
    </source>
</evidence>
<keyword evidence="5" id="KW-0329">Glyoxylate bypass</keyword>
<protein>
    <recommendedName>
        <fullName evidence="4 13">Isocitrate dehydrogenase (NADP(+))</fullName>
        <ecNumber evidence="4 13">1.1.1.42</ecNumber>
    </recommendedName>
</protein>
<dbReference type="Pfam" id="PF00180">
    <property type="entry name" value="Iso_dh"/>
    <property type="match status" value="1"/>
</dbReference>
<dbReference type="InterPro" id="IPR000644">
    <property type="entry name" value="CBS_dom"/>
</dbReference>
<evidence type="ECO:0000256" key="10">
    <source>
        <dbReference type="ARBA" id="ARBA00023002"/>
    </source>
</evidence>
<feature type="binding site" evidence="14">
    <location>
        <position position="129"/>
    </location>
    <ligand>
        <name>D-threo-isocitrate</name>
        <dbReference type="ChEBI" id="CHEBI:15562"/>
    </ligand>
</feature>
<dbReference type="SMART" id="SM00116">
    <property type="entry name" value="CBS"/>
    <property type="match status" value="2"/>
</dbReference>
<dbReference type="GO" id="GO:0051287">
    <property type="term" value="F:NAD binding"/>
    <property type="evidence" value="ECO:0007669"/>
    <property type="project" value="InterPro"/>
</dbReference>
<dbReference type="PANTHER" id="PTHR43504:SF1">
    <property type="entry name" value="ISOCITRATE DEHYDROGENASE [NADP]"/>
    <property type="match status" value="1"/>
</dbReference>
<name>A0A423PTU1_9GAMM</name>
<proteinExistence type="inferred from homology"/>
<keyword evidence="11 16" id="KW-0464">Manganese</keyword>
<feature type="site" description="Critical for catalysis" evidence="17">
    <location>
        <position position="227"/>
    </location>
</feature>
<dbReference type="GO" id="GO:0004450">
    <property type="term" value="F:isocitrate dehydrogenase (NADP+) activity"/>
    <property type="evidence" value="ECO:0007669"/>
    <property type="project" value="UniProtKB-UniRule"/>
</dbReference>
<evidence type="ECO:0000256" key="8">
    <source>
        <dbReference type="ARBA" id="ARBA00022842"/>
    </source>
</evidence>
<evidence type="ECO:0000256" key="16">
    <source>
        <dbReference type="PIRSR" id="PIRSR604439-3"/>
    </source>
</evidence>
<accession>A0A423PTU1</accession>
<dbReference type="PROSITE" id="PS51371">
    <property type="entry name" value="CBS"/>
    <property type="match status" value="2"/>
</dbReference>
<dbReference type="NCBIfam" id="TIGR00183">
    <property type="entry name" value="prok_nadp_idh"/>
    <property type="match status" value="1"/>
</dbReference>
<sequence length="589" mass="65125">MAYKHVRLPEDGQKITVENDTMHVPDNPILGFVEGDGIGPDISKACLRIWDAAVEKAYGGKRKIHWAELYMGEKAAGIYNGDYFPDETLEAIKDLWVAIKGPLTTPVGEGFRSLNVALRQSLDLYACVRPVRHYAGVPSPLKDPGKVDVVIFRENTEDVYAGLEWQSGSDDNKKLAKFLREEMGAEFFEDAGLGVKPISEFGSKRLVRKAIQYAIDNGRESVTLVHKGNIMKFTEGAFRAWGYEVAREEFGHCTITEDQLYSEYNGRQPEGKIVIKDRIADIIFQLMLLRPDDFDVLATMNLNGDYLSDAAAAEVGGIGIAPGANMSDNIAVFEATHGTAPKYADKNKVNPGSLLFSGVNMLEYLGWQEAADLISLAYPEVLADGIVTYDFARNMEGATEVGTSQFADALIEQIQGGIDLETKRQQRSDKLARERKQREIRRLLQPMEEMIASGRTPTSVSDVMTRSLITVTDETSVHDAMHEMRKNEVSSLVVEPNDSGEWGIMTRRDIVTKIVRDNKSPTDINVGQIATRPVVTVAPETHLHEAANVIAEKNISRLLVANKDGELLGITTETDIFGAIEQSGWLPEA</sequence>
<evidence type="ECO:0000256" key="1">
    <source>
        <dbReference type="ARBA" id="ARBA00001936"/>
    </source>
</evidence>
<feature type="binding site" evidence="14">
    <location>
        <position position="153"/>
    </location>
    <ligand>
        <name>D-threo-isocitrate</name>
        <dbReference type="ChEBI" id="CHEBI:15562"/>
    </ligand>
</feature>
<dbReference type="AlphaFoldDB" id="A0A423PTU1"/>
<evidence type="ECO:0000313" key="22">
    <source>
        <dbReference type="Proteomes" id="UP000283993"/>
    </source>
</evidence>
<keyword evidence="7" id="KW-0479">Metal-binding</keyword>
<feature type="binding site" evidence="15">
    <location>
        <position position="393"/>
    </location>
    <ligand>
        <name>NADP(+)</name>
        <dbReference type="ChEBI" id="CHEBI:58349"/>
    </ligand>
</feature>
<comment type="subunit">
    <text evidence="3">Homodimer.</text>
</comment>
<dbReference type="Pfam" id="PF00571">
    <property type="entry name" value="CBS"/>
    <property type="match status" value="2"/>
</dbReference>
<dbReference type="SUPFAM" id="SSF53659">
    <property type="entry name" value="Isocitrate/Isopropylmalate dehydrogenase-like"/>
    <property type="match status" value="1"/>
</dbReference>
<keyword evidence="9 15" id="KW-0521">NADP</keyword>
<feature type="binding site" evidence="14">
    <location>
        <position position="115"/>
    </location>
    <ligand>
        <name>D-threo-isocitrate</name>
        <dbReference type="ChEBI" id="CHEBI:15562"/>
    </ligand>
</feature>
<feature type="binding site" evidence="15">
    <location>
        <position position="350"/>
    </location>
    <ligand>
        <name>NADP(+)</name>
        <dbReference type="ChEBI" id="CHEBI:58349"/>
    </ligand>
</feature>
<evidence type="ECO:0000256" key="6">
    <source>
        <dbReference type="ARBA" id="ARBA00022532"/>
    </source>
</evidence>
<dbReference type="Gene3D" id="3.10.580.10">
    <property type="entry name" value="CBS-domain"/>
    <property type="match status" value="1"/>
</dbReference>
<comment type="catalytic activity">
    <reaction evidence="12">
        <text>D-threo-isocitrate + NADP(+) = 2-oxoglutarate + CO2 + NADPH</text>
        <dbReference type="Rhea" id="RHEA:19629"/>
        <dbReference type="ChEBI" id="CHEBI:15562"/>
        <dbReference type="ChEBI" id="CHEBI:16526"/>
        <dbReference type="ChEBI" id="CHEBI:16810"/>
        <dbReference type="ChEBI" id="CHEBI:57783"/>
        <dbReference type="ChEBI" id="CHEBI:58349"/>
        <dbReference type="EC" id="1.1.1.42"/>
    </reaction>
</comment>
<keyword evidence="6" id="KW-0816">Tricarboxylic acid cycle</keyword>
<feature type="binding site" evidence="16">
    <location>
        <position position="305"/>
    </location>
    <ligand>
        <name>Mg(2+)</name>
        <dbReference type="ChEBI" id="CHEBI:18420"/>
    </ligand>
</feature>
<feature type="binding site" evidence="15">
    <location>
        <begin position="337"/>
        <end position="343"/>
    </location>
    <ligand>
        <name>NADP(+)</name>
        <dbReference type="ChEBI" id="CHEBI:58349"/>
    </ligand>
</feature>
<feature type="binding site" evidence="14">
    <location>
        <position position="113"/>
    </location>
    <ligand>
        <name>D-threo-isocitrate</name>
        <dbReference type="ChEBI" id="CHEBI:15562"/>
    </ligand>
</feature>
<keyword evidence="8 16" id="KW-0460">Magnesium</keyword>
<evidence type="ECO:0000256" key="12">
    <source>
        <dbReference type="ARBA" id="ARBA00023554"/>
    </source>
</evidence>
<feature type="site" description="Critical for catalysis" evidence="17">
    <location>
        <position position="160"/>
    </location>
</feature>
<evidence type="ECO:0000256" key="2">
    <source>
        <dbReference type="ARBA" id="ARBA00007769"/>
    </source>
</evidence>
<evidence type="ECO:0000256" key="19">
    <source>
        <dbReference type="PROSITE-ProRule" id="PRU00703"/>
    </source>
</evidence>
<evidence type="ECO:0000313" key="21">
    <source>
        <dbReference type="EMBL" id="ROO29020.1"/>
    </source>
</evidence>
<evidence type="ECO:0000256" key="18">
    <source>
        <dbReference type="PIRSR" id="PIRSR604439-5"/>
    </source>
</evidence>
<keyword evidence="22" id="KW-1185">Reference proteome</keyword>
<evidence type="ECO:0000256" key="5">
    <source>
        <dbReference type="ARBA" id="ARBA00022435"/>
    </source>
</evidence>
<dbReference type="InterPro" id="IPR024084">
    <property type="entry name" value="IsoPropMal-DH-like_dom"/>
</dbReference>
<evidence type="ECO:0000256" key="9">
    <source>
        <dbReference type="ARBA" id="ARBA00022857"/>
    </source>
</evidence>
<dbReference type="Gene3D" id="3.40.718.10">
    <property type="entry name" value="Isopropylmalate Dehydrogenase"/>
    <property type="match status" value="1"/>
</dbReference>
<organism evidence="21 22">
    <name type="scientific">Salinisphaera orenii MK-B5</name>
    <dbReference type="NCBI Taxonomy" id="856730"/>
    <lineage>
        <taxon>Bacteria</taxon>
        <taxon>Pseudomonadati</taxon>
        <taxon>Pseudomonadota</taxon>
        <taxon>Gammaproteobacteria</taxon>
        <taxon>Salinisphaerales</taxon>
        <taxon>Salinisphaeraceae</taxon>
        <taxon>Salinisphaera</taxon>
    </lineage>
</organism>
<dbReference type="InterPro" id="IPR046342">
    <property type="entry name" value="CBS_dom_sf"/>
</dbReference>
<comment type="caution">
    <text evidence="21">The sequence shown here is derived from an EMBL/GenBank/DDBJ whole genome shotgun (WGS) entry which is preliminary data.</text>
</comment>
<feature type="modified residue" description="N6-acetyllysine" evidence="18">
    <location>
        <position position="142"/>
    </location>
</feature>
<comment type="cofactor">
    <cofactor evidence="1">
        <name>Mn(2+)</name>
        <dbReference type="ChEBI" id="CHEBI:29035"/>
    </cofactor>
</comment>
<evidence type="ECO:0000256" key="15">
    <source>
        <dbReference type="PIRSR" id="PIRSR604439-2"/>
    </source>
</evidence>
<gene>
    <name evidence="21" type="ORF">SAOR_04415</name>
</gene>
<evidence type="ECO:0000256" key="14">
    <source>
        <dbReference type="PIRSR" id="PIRSR604439-1"/>
    </source>
</evidence>
<evidence type="ECO:0000256" key="17">
    <source>
        <dbReference type="PIRSR" id="PIRSR604439-4"/>
    </source>
</evidence>
<comment type="similarity">
    <text evidence="2">Belongs to the isocitrate and isopropylmalate dehydrogenases family.</text>
</comment>
<reference evidence="21 22" key="1">
    <citation type="submission" date="2013-10" db="EMBL/GenBank/DDBJ databases">
        <title>Salinisphaera orenii MK-B5 Genome Sequencing.</title>
        <authorList>
            <person name="Lai Q."/>
            <person name="Li C."/>
            <person name="Shao Z."/>
        </authorList>
    </citation>
    <scope>NUCLEOTIDE SEQUENCE [LARGE SCALE GENOMIC DNA]</scope>
    <source>
        <strain evidence="21 22">MK-B5</strain>
    </source>
</reference>
<evidence type="ECO:0000256" key="4">
    <source>
        <dbReference type="ARBA" id="ARBA00013013"/>
    </source>
</evidence>
<comment type="cofactor">
    <cofactor evidence="16">
        <name>Mg(2+)</name>
        <dbReference type="ChEBI" id="CHEBI:18420"/>
    </cofactor>
    <cofactor evidence="16">
        <name>Mn(2+)</name>
        <dbReference type="ChEBI" id="CHEBI:29035"/>
    </cofactor>
    <text evidence="16">Binds 1 Mg(2+) or Mn(2+) ion per subunit.</text>
</comment>
<dbReference type="NCBIfam" id="NF005036">
    <property type="entry name" value="PRK06451.1"/>
    <property type="match status" value="1"/>
</dbReference>
<dbReference type="Proteomes" id="UP000283993">
    <property type="component" value="Unassembled WGS sequence"/>
</dbReference>
<feature type="modified residue" description="N6-succinyllysine" evidence="18">
    <location>
        <position position="100"/>
    </location>
</feature>
<dbReference type="EC" id="1.1.1.42" evidence="4 13"/>
<feature type="modified residue" description="Phosphoserine" evidence="18">
    <location>
        <position position="113"/>
    </location>
</feature>
<keyword evidence="19" id="KW-0129">CBS domain</keyword>
<dbReference type="InterPro" id="IPR004439">
    <property type="entry name" value="Isocitrate_DH_NADP_dimer_prok"/>
</dbReference>
<evidence type="ECO:0000256" key="11">
    <source>
        <dbReference type="ARBA" id="ARBA00023211"/>
    </source>
</evidence>
<evidence type="ECO:0000259" key="20">
    <source>
        <dbReference type="PROSITE" id="PS51371"/>
    </source>
</evidence>
<dbReference type="PROSITE" id="PS00470">
    <property type="entry name" value="IDH_IMDH"/>
    <property type="match status" value="1"/>
</dbReference>
<feature type="domain" description="CBS" evidence="20">
    <location>
        <begin position="530"/>
        <end position="588"/>
    </location>
</feature>
<feature type="binding site" evidence="15">
    <location>
        <position position="104"/>
    </location>
    <ligand>
        <name>NADP(+)</name>
        <dbReference type="ChEBI" id="CHEBI:58349"/>
    </ligand>
</feature>
<dbReference type="GO" id="GO:0006099">
    <property type="term" value="P:tricarboxylic acid cycle"/>
    <property type="evidence" value="ECO:0007669"/>
    <property type="project" value="UniProtKB-UniRule"/>
</dbReference>
<dbReference type="InterPro" id="IPR019818">
    <property type="entry name" value="IsoCit/isopropylmalate_DH_CS"/>
</dbReference>
<dbReference type="RefSeq" id="WP_123630385.1">
    <property type="nucleotide sequence ID" value="NZ_AYKH01000006.1"/>
</dbReference>
<feature type="domain" description="CBS" evidence="20">
    <location>
        <begin position="464"/>
        <end position="520"/>
    </location>
</feature>